<dbReference type="AlphaFoldDB" id="A0A9W8H638"/>
<dbReference type="SUPFAM" id="SSF110217">
    <property type="entry name" value="DNA-binding protein LAG-1 (CSL)"/>
    <property type="match status" value="1"/>
</dbReference>
<feature type="domain" description="Beta-trefoil DNA-binding" evidence="9">
    <location>
        <begin position="667"/>
        <end position="835"/>
    </location>
</feature>
<organism evidence="10 11">
    <name type="scientific">Coemansia interrupta</name>
    <dbReference type="NCBI Taxonomy" id="1126814"/>
    <lineage>
        <taxon>Eukaryota</taxon>
        <taxon>Fungi</taxon>
        <taxon>Fungi incertae sedis</taxon>
        <taxon>Zoopagomycota</taxon>
        <taxon>Kickxellomycotina</taxon>
        <taxon>Kickxellomycetes</taxon>
        <taxon>Kickxellales</taxon>
        <taxon>Kickxellaceae</taxon>
        <taxon>Coemansia</taxon>
    </lineage>
</organism>
<feature type="compositionally biased region" description="Polar residues" evidence="7">
    <location>
        <begin position="337"/>
        <end position="364"/>
    </location>
</feature>
<keyword evidence="3" id="KW-0805">Transcription regulation</keyword>
<dbReference type="GO" id="GO:0001228">
    <property type="term" value="F:DNA-binding transcription activator activity, RNA polymerase II-specific"/>
    <property type="evidence" value="ECO:0007669"/>
    <property type="project" value="InterPro"/>
</dbReference>
<reference evidence="10" key="1">
    <citation type="submission" date="2022-07" db="EMBL/GenBank/DDBJ databases">
        <title>Phylogenomic reconstructions and comparative analyses of Kickxellomycotina fungi.</title>
        <authorList>
            <person name="Reynolds N.K."/>
            <person name="Stajich J.E."/>
            <person name="Barry K."/>
            <person name="Grigoriev I.V."/>
            <person name="Crous P."/>
            <person name="Smith M.E."/>
        </authorList>
    </citation>
    <scope>NUCLEOTIDE SEQUENCE</scope>
    <source>
        <strain evidence="10">BCRC 34489</strain>
    </source>
</reference>
<evidence type="ECO:0000256" key="7">
    <source>
        <dbReference type="SAM" id="MobiDB-lite"/>
    </source>
</evidence>
<keyword evidence="5" id="KW-0804">Transcription</keyword>
<evidence type="ECO:0000313" key="10">
    <source>
        <dbReference type="EMBL" id="KAJ2779417.1"/>
    </source>
</evidence>
<evidence type="ECO:0000256" key="5">
    <source>
        <dbReference type="ARBA" id="ARBA00023163"/>
    </source>
</evidence>
<feature type="compositionally biased region" description="Polar residues" evidence="7">
    <location>
        <begin position="72"/>
        <end position="84"/>
    </location>
</feature>
<dbReference type="InterPro" id="IPR040159">
    <property type="entry name" value="CLS_fam"/>
</dbReference>
<dbReference type="GO" id="GO:0000978">
    <property type="term" value="F:RNA polymerase II cis-regulatory region sequence-specific DNA binding"/>
    <property type="evidence" value="ECO:0007669"/>
    <property type="project" value="InterPro"/>
</dbReference>
<feature type="region of interest" description="Disordered" evidence="7">
    <location>
        <begin position="45"/>
        <end position="113"/>
    </location>
</feature>
<keyword evidence="4" id="KW-0238">DNA-binding</keyword>
<dbReference type="PANTHER" id="PTHR10665">
    <property type="entry name" value="RECOMBINING BINDING PROTEIN SUPPRESSOR OF HAIRLESS"/>
    <property type="match status" value="1"/>
</dbReference>
<dbReference type="Gene3D" id="2.60.40.1450">
    <property type="entry name" value="LAG1, DNA binding domain"/>
    <property type="match status" value="1"/>
</dbReference>
<keyword evidence="6" id="KW-0539">Nucleus</keyword>
<dbReference type="Pfam" id="PF09270">
    <property type="entry name" value="BTD"/>
    <property type="match status" value="1"/>
</dbReference>
<evidence type="ECO:0000256" key="2">
    <source>
        <dbReference type="ARBA" id="ARBA00009704"/>
    </source>
</evidence>
<feature type="compositionally biased region" description="Polar residues" evidence="7">
    <location>
        <begin position="125"/>
        <end position="144"/>
    </location>
</feature>
<dbReference type="GO" id="GO:0005634">
    <property type="term" value="C:nucleus"/>
    <property type="evidence" value="ECO:0007669"/>
    <property type="project" value="UniProtKB-SubCell"/>
</dbReference>
<feature type="compositionally biased region" description="Gly residues" evidence="7">
    <location>
        <begin position="16"/>
        <end position="25"/>
    </location>
</feature>
<dbReference type="InterPro" id="IPR015350">
    <property type="entry name" value="Beta-trefoil_DNA-bd_dom"/>
</dbReference>
<dbReference type="InterPro" id="IPR008967">
    <property type="entry name" value="p53-like_TF_DNA-bd_sf"/>
</dbReference>
<feature type="compositionally biased region" description="Basic and acidic residues" evidence="7">
    <location>
        <begin position="270"/>
        <end position="280"/>
    </location>
</feature>
<dbReference type="EMBL" id="JANBUM010000299">
    <property type="protein sequence ID" value="KAJ2779417.1"/>
    <property type="molecule type" value="Genomic_DNA"/>
</dbReference>
<gene>
    <name evidence="10" type="ORF">GGI15_003881</name>
</gene>
<dbReference type="Pfam" id="PF09271">
    <property type="entry name" value="LAG1-DNAbind"/>
    <property type="match status" value="1"/>
</dbReference>
<dbReference type="Proteomes" id="UP001140172">
    <property type="component" value="Unassembled WGS sequence"/>
</dbReference>
<dbReference type="InterPro" id="IPR037095">
    <property type="entry name" value="RBP-J/Cbf11_DNA-bd_sf"/>
</dbReference>
<feature type="region of interest" description="Disordered" evidence="7">
    <location>
        <begin position="1"/>
        <end position="33"/>
    </location>
</feature>
<evidence type="ECO:0000256" key="1">
    <source>
        <dbReference type="ARBA" id="ARBA00004123"/>
    </source>
</evidence>
<comment type="subcellular location">
    <subcellularLocation>
        <location evidence="1">Nucleus</location>
    </subcellularLocation>
</comment>
<evidence type="ECO:0000256" key="6">
    <source>
        <dbReference type="ARBA" id="ARBA00023242"/>
    </source>
</evidence>
<dbReference type="SUPFAM" id="SSF49417">
    <property type="entry name" value="p53-like transcription factors"/>
    <property type="match status" value="1"/>
</dbReference>
<feature type="compositionally biased region" description="Low complexity" evidence="7">
    <location>
        <begin position="379"/>
        <end position="394"/>
    </location>
</feature>
<evidence type="ECO:0000259" key="9">
    <source>
        <dbReference type="SMART" id="SM01268"/>
    </source>
</evidence>
<feature type="compositionally biased region" description="Basic and acidic residues" evidence="7">
    <location>
        <begin position="308"/>
        <end position="320"/>
    </location>
</feature>
<feature type="region of interest" description="Disordered" evidence="7">
    <location>
        <begin position="125"/>
        <end position="145"/>
    </location>
</feature>
<feature type="region of interest" description="Disordered" evidence="7">
    <location>
        <begin position="246"/>
        <end position="402"/>
    </location>
</feature>
<name>A0A9W8H638_9FUNG</name>
<dbReference type="OrthoDB" id="5600360at2759"/>
<evidence type="ECO:0000313" key="11">
    <source>
        <dbReference type="Proteomes" id="UP001140172"/>
    </source>
</evidence>
<sequence>MDVGSGRRVAIHRGPGYMGNYGNGGASDSRPSERSIIRNRVRAYEREHACRQSAQPSAEHDFSSNDRDRSHTSGGSNIISQAGNGNAVAYSSAGSTHGSNSSSNNNSGSADGACRGEASAYYSHTSAGRQGAESSAVTASSGDNGENHKNIISAYSHVRVPMVNVNSSISKPGGPGIQAGQHLYNDYSRRVHCYISNGQDNDHSMRLASESTLPPVLPLLSSLNTQQELPFWRPPRVLQRDPHYNRPTVDVGTHMSGYPTLNRQGMAKSEQGHHRIQDPYHHHHHRDQQQYGRQQSLYHHHQHSYQNESRRGEPQDRPAEDASVATSSPSTLPPRNAKSSLSNTHYKQQQQQDMESMNTLPPIQSFSARRDSEDDDADASLSSAGTASTEASPSVPSPAGLSHRHLQLAPIGPSPVECRSTGGRESMSIACLVDAQENSDMRQPGLAGMSRKRSCGAAEAALSLHKLARTGLGGEVAMARSDKGHDGTCGSDTVITYSSVREEPGLCAGNQVVITCYHAAVAQKSYGGEKRFLCPPPAVLMCGEGSSARTAHGSAMVLSVVKEAGDAAAVRIGDPRASSSAHAPLECQTSFNERNVALFRSLHVTGMQKAKSFRLRLDLLDTTRSAAGSGSSNGAAGTAPYASLESGAVAIISKPSKKTAKARNQSTCIRGGALVSLFNRINSQTFRTKYLNVDHQSNRWVAQSHNWSPFSVEIAGKPAGAALYYGSEIVLVESHRNFRSPPMIIRKVERGRLVPGASSPVSQMQKIALQLKQSDPSSPPCFLLADAGHYNAGAGDSGTRFEEADSSPELTFEPAETGRMGRSRARETAADGAGQELDDAFCWTIVGISAFTYCYSVPRDQAVGAMPRTASASLESDGTLRMVTPGANLCTDTLLLGSQALHATAADGEDAYCVRLPENAGSGALAIRRGDGALFHTGWAMRPSAATGALELVECSLDI</sequence>
<dbReference type="SMART" id="SM01268">
    <property type="entry name" value="BTD"/>
    <property type="match status" value="1"/>
</dbReference>
<dbReference type="Gene3D" id="2.80.10.50">
    <property type="match status" value="1"/>
</dbReference>
<evidence type="ECO:0000256" key="3">
    <source>
        <dbReference type="ARBA" id="ARBA00023015"/>
    </source>
</evidence>
<proteinExistence type="inferred from homology"/>
<comment type="similarity">
    <text evidence="2">Belongs to the Su(H) family.</text>
</comment>
<feature type="region of interest" description="Disordered" evidence="7">
    <location>
        <begin position="795"/>
        <end position="823"/>
    </location>
</feature>
<protein>
    <submittedName>
        <fullName evidence="10">Uncharacterized protein</fullName>
    </submittedName>
</protein>
<accession>A0A9W8H638</accession>
<dbReference type="InterPro" id="IPR036358">
    <property type="entry name" value="BTD_sf"/>
</dbReference>
<feature type="domain" description="RBP-J/Cbf11/Cbf12 DNA binding" evidence="8">
    <location>
        <begin position="513"/>
        <end position="666"/>
    </location>
</feature>
<keyword evidence="11" id="KW-1185">Reference proteome</keyword>
<comment type="caution">
    <text evidence="10">The sequence shown here is derived from an EMBL/GenBank/DDBJ whole genome shotgun (WGS) entry which is preliminary data.</text>
</comment>
<dbReference type="InterPro" id="IPR015351">
    <property type="entry name" value="RBP-J/Cbf11/Cbf12_DNA-bd"/>
</dbReference>
<feature type="compositionally biased region" description="Low complexity" evidence="7">
    <location>
        <begin position="91"/>
        <end position="113"/>
    </location>
</feature>
<evidence type="ECO:0000259" key="8">
    <source>
        <dbReference type="SMART" id="SM01267"/>
    </source>
</evidence>
<dbReference type="SMART" id="SM01267">
    <property type="entry name" value="LAG1_DNAbind"/>
    <property type="match status" value="1"/>
</dbReference>
<evidence type="ECO:0000256" key="4">
    <source>
        <dbReference type="ARBA" id="ARBA00023125"/>
    </source>
</evidence>
<feature type="compositionally biased region" description="Basic and acidic residues" evidence="7">
    <location>
        <begin position="58"/>
        <end position="71"/>
    </location>
</feature>